<gene>
    <name evidence="1" type="ORF">C2R22_18925</name>
</gene>
<keyword evidence="2" id="KW-1185">Reference proteome</keyword>
<evidence type="ECO:0000313" key="2">
    <source>
        <dbReference type="Proteomes" id="UP000236584"/>
    </source>
</evidence>
<proteinExistence type="predicted"/>
<dbReference type="KEGG" id="srub:C2R22_18925"/>
<protein>
    <submittedName>
        <fullName evidence="1">Uncharacterized protein</fullName>
    </submittedName>
</protein>
<accession>A0A2I8VNE7</accession>
<dbReference type="AlphaFoldDB" id="A0A2I8VNE7"/>
<dbReference type="EMBL" id="CP026309">
    <property type="protein sequence ID" value="AUV83460.1"/>
    <property type="molecule type" value="Genomic_DNA"/>
</dbReference>
<dbReference type="OrthoDB" id="335909at2157"/>
<dbReference type="Proteomes" id="UP000236584">
    <property type="component" value="Chromosome"/>
</dbReference>
<reference evidence="1 2" key="1">
    <citation type="submission" date="2018-01" db="EMBL/GenBank/DDBJ databases">
        <title>Complete genome sequence of Salinigranum rubrum GX10T, an extremely halophilic archaeon isolated from a marine solar saltern.</title>
        <authorList>
            <person name="Han S."/>
        </authorList>
    </citation>
    <scope>NUCLEOTIDE SEQUENCE [LARGE SCALE GENOMIC DNA]</scope>
    <source>
        <strain evidence="1 2">GX10</strain>
    </source>
</reference>
<organism evidence="1 2">
    <name type="scientific">Salinigranum rubrum</name>
    <dbReference type="NCBI Taxonomy" id="755307"/>
    <lineage>
        <taxon>Archaea</taxon>
        <taxon>Methanobacteriati</taxon>
        <taxon>Methanobacteriota</taxon>
        <taxon>Stenosarchaea group</taxon>
        <taxon>Halobacteria</taxon>
        <taxon>Halobacteriales</taxon>
        <taxon>Haloferacaceae</taxon>
        <taxon>Salinigranum</taxon>
    </lineage>
</organism>
<name>A0A2I8VNE7_9EURY</name>
<sequence>MPDTTPTTPSRFADGTTSYEDVQTVVTPEGPDHYAVTVREADGTTHTHAVERVVINTAGVHLSEPIWFVGANVDVGLPAVGHGESVWLWV</sequence>
<dbReference type="RefSeq" id="WP_103427149.1">
    <property type="nucleotide sequence ID" value="NZ_CP026309.1"/>
</dbReference>
<dbReference type="GeneID" id="35594211"/>
<evidence type="ECO:0000313" key="1">
    <source>
        <dbReference type="EMBL" id="AUV83460.1"/>
    </source>
</evidence>